<dbReference type="RefSeq" id="WP_083091757.1">
    <property type="nucleotide sequence ID" value="NZ_LXWF01000022.1"/>
</dbReference>
<evidence type="ECO:0000256" key="5">
    <source>
        <dbReference type="ARBA" id="ARBA00022679"/>
    </source>
</evidence>
<dbReference type="InterPro" id="IPR011835">
    <property type="entry name" value="GS/SS"/>
</dbReference>
<dbReference type="Gene3D" id="3.40.50.2000">
    <property type="entry name" value="Glycogen Phosphorylase B"/>
    <property type="match status" value="2"/>
</dbReference>
<dbReference type="AlphaFoldDB" id="A0A1Y1RPT1"/>
<dbReference type="SUPFAM" id="SSF53756">
    <property type="entry name" value="UDP-Glycosyltransferase/glycogen phosphorylase"/>
    <property type="match status" value="1"/>
</dbReference>
<dbReference type="GO" id="GO:0009011">
    <property type="term" value="F:alpha-1,4-glucan glucosyltransferase (ADP-glucose donor) activity"/>
    <property type="evidence" value="ECO:0007669"/>
    <property type="project" value="UniProtKB-UniRule"/>
</dbReference>
<protein>
    <recommendedName>
        <fullName evidence="7">Glycogen synthase</fullName>
        <ecNumber evidence="7">2.4.1.21</ecNumber>
    </recommendedName>
    <alternativeName>
        <fullName evidence="7">Starch [bacterial glycogen] synthase</fullName>
    </alternativeName>
</protein>
<keyword evidence="4 7" id="KW-0328">Glycosyltransferase</keyword>
<name>A0A1Y1RPT1_9MICC</name>
<sequence>MARRVKRVLSVASECAPLIKTGGLADVVGALPAALEPYGYKSKVLLPAYPGLLQRLSRGTRVWRDADLFGGPASVVRGTVDGLNVLLLDAPHLFDREGGPYAVNGRDYPDNHVRFAALSWAAAQIALRGTSDRWKPDLVHAHDWQAGLVPSYLKYAGSTVPTVMTVHNIAFQGVVGADQLDYLRLPTWDFTPDSLEYHGMLSTLKAGMTHASRLTTVSPSYAEELTDSHFGFGLQGVVAARRDRGELSGIINGVDTDVWNPAEDQEIVPYTAANPADKAINRQRLLDEFNLAEPTGPLAVVVTRLTYQKGIDLLVQALPGFLDRGGAVAILGSGDVTYEVALSDLAARYPKRVGLRLGYDEALSHRLYAGGDIVLVPSRFEPSGLTQMYGMRYGAVPVVAATGGLRDTVCDATPENLASGTATGFTFGDARLGGAIDAGGLSFALGRAIDLYADSEEWIRLRHTAMSASVGWEKSAGEYAKMFDTLVE</sequence>
<dbReference type="Proteomes" id="UP000192359">
    <property type="component" value="Unassembled WGS sequence"/>
</dbReference>
<feature type="binding site" evidence="7">
    <location>
        <position position="20"/>
    </location>
    <ligand>
        <name>ADP-alpha-D-glucose</name>
        <dbReference type="ChEBI" id="CHEBI:57498"/>
    </ligand>
</feature>
<dbReference type="NCBIfam" id="NF001899">
    <property type="entry name" value="PRK00654.1-2"/>
    <property type="match status" value="1"/>
</dbReference>
<dbReference type="EMBL" id="LXWF01000022">
    <property type="protein sequence ID" value="ORC18891.1"/>
    <property type="molecule type" value="Genomic_DNA"/>
</dbReference>
<feature type="domain" description="Glycosyl transferase family 1" evidence="8">
    <location>
        <begin position="291"/>
        <end position="413"/>
    </location>
</feature>
<dbReference type="InterPro" id="IPR013534">
    <property type="entry name" value="Starch_synth_cat_dom"/>
</dbReference>
<comment type="function">
    <text evidence="2 7">Synthesizes alpha-1,4-glucan chains using ADP-glucose.</text>
</comment>
<evidence type="ECO:0000256" key="7">
    <source>
        <dbReference type="HAMAP-Rule" id="MF_00484"/>
    </source>
</evidence>
<comment type="similarity">
    <text evidence="3 7">Belongs to the glycosyltransferase 1 family. Bacterial/plant glycogen synthase subfamily.</text>
</comment>
<evidence type="ECO:0000259" key="9">
    <source>
        <dbReference type="Pfam" id="PF08323"/>
    </source>
</evidence>
<keyword evidence="11" id="KW-1185">Reference proteome</keyword>
<dbReference type="CDD" id="cd03791">
    <property type="entry name" value="GT5_Glycogen_synthase_DULL1-like"/>
    <property type="match status" value="1"/>
</dbReference>
<keyword evidence="6 7" id="KW-0320">Glycogen biosynthesis</keyword>
<dbReference type="Pfam" id="PF00534">
    <property type="entry name" value="Glycos_transf_1"/>
    <property type="match status" value="1"/>
</dbReference>
<evidence type="ECO:0000256" key="2">
    <source>
        <dbReference type="ARBA" id="ARBA00002764"/>
    </source>
</evidence>
<dbReference type="GO" id="GO:0004373">
    <property type="term" value="F:alpha-1,4-glucan glucosyltransferase (UDP-glucose donor) activity"/>
    <property type="evidence" value="ECO:0007669"/>
    <property type="project" value="InterPro"/>
</dbReference>
<evidence type="ECO:0000259" key="8">
    <source>
        <dbReference type="Pfam" id="PF00534"/>
    </source>
</evidence>
<dbReference type="NCBIfam" id="TIGR02095">
    <property type="entry name" value="glgA"/>
    <property type="match status" value="1"/>
</dbReference>
<gene>
    <name evidence="7" type="primary">glgA</name>
    <name evidence="10" type="ORF">A7979_02530</name>
</gene>
<organism evidence="10 11">
    <name type="scientific">Rothia nasimurium</name>
    <dbReference type="NCBI Taxonomy" id="85336"/>
    <lineage>
        <taxon>Bacteria</taxon>
        <taxon>Bacillati</taxon>
        <taxon>Actinomycetota</taxon>
        <taxon>Actinomycetes</taxon>
        <taxon>Micrococcales</taxon>
        <taxon>Micrococcaceae</taxon>
        <taxon>Rothia</taxon>
    </lineage>
</organism>
<evidence type="ECO:0000256" key="4">
    <source>
        <dbReference type="ARBA" id="ARBA00022676"/>
    </source>
</evidence>
<reference evidence="10 11" key="1">
    <citation type="submission" date="2016-05" db="EMBL/GenBank/DDBJ databases">
        <title>Draft genome sequence of a porcine commensal Rothia nasimurium.</title>
        <authorList>
            <person name="Gaiser R.A."/>
            <person name="Van Baarlen P."/>
            <person name="Wells J.M."/>
        </authorList>
    </citation>
    <scope>NUCLEOTIDE SEQUENCE [LARGE SCALE GENOMIC DNA]</scope>
    <source>
        <strain evidence="10 11">PT-32</strain>
    </source>
</reference>
<dbReference type="PANTHER" id="PTHR45825:SF11">
    <property type="entry name" value="ALPHA AMYLASE DOMAIN-CONTAINING PROTEIN"/>
    <property type="match status" value="1"/>
</dbReference>
<accession>A0A1Y1RPT1</accession>
<evidence type="ECO:0000256" key="3">
    <source>
        <dbReference type="ARBA" id="ARBA00010281"/>
    </source>
</evidence>
<dbReference type="UniPathway" id="UPA00164"/>
<evidence type="ECO:0000256" key="1">
    <source>
        <dbReference type="ARBA" id="ARBA00001478"/>
    </source>
</evidence>
<dbReference type="EC" id="2.4.1.21" evidence="7"/>
<feature type="domain" description="Starch synthase catalytic" evidence="9">
    <location>
        <begin position="7"/>
        <end position="238"/>
    </location>
</feature>
<keyword evidence="5 7" id="KW-0808">Transferase</keyword>
<dbReference type="PANTHER" id="PTHR45825">
    <property type="entry name" value="GRANULE-BOUND STARCH SYNTHASE 1, CHLOROPLASTIC/AMYLOPLASTIC"/>
    <property type="match status" value="1"/>
</dbReference>
<dbReference type="OrthoDB" id="6286688at2"/>
<evidence type="ECO:0000313" key="10">
    <source>
        <dbReference type="EMBL" id="ORC18891.1"/>
    </source>
</evidence>
<dbReference type="GO" id="GO:0005829">
    <property type="term" value="C:cytosol"/>
    <property type="evidence" value="ECO:0007669"/>
    <property type="project" value="TreeGrafter"/>
</dbReference>
<evidence type="ECO:0000256" key="6">
    <source>
        <dbReference type="ARBA" id="ARBA00023056"/>
    </source>
</evidence>
<dbReference type="GO" id="GO:0005978">
    <property type="term" value="P:glycogen biosynthetic process"/>
    <property type="evidence" value="ECO:0007669"/>
    <property type="project" value="UniProtKB-UniRule"/>
</dbReference>
<comment type="catalytic activity">
    <reaction evidence="1 7">
        <text>[(1-&gt;4)-alpha-D-glucosyl](n) + ADP-alpha-D-glucose = [(1-&gt;4)-alpha-D-glucosyl](n+1) + ADP + H(+)</text>
        <dbReference type="Rhea" id="RHEA:18189"/>
        <dbReference type="Rhea" id="RHEA-COMP:9584"/>
        <dbReference type="Rhea" id="RHEA-COMP:9587"/>
        <dbReference type="ChEBI" id="CHEBI:15378"/>
        <dbReference type="ChEBI" id="CHEBI:15444"/>
        <dbReference type="ChEBI" id="CHEBI:57498"/>
        <dbReference type="ChEBI" id="CHEBI:456216"/>
        <dbReference type="EC" id="2.4.1.21"/>
    </reaction>
</comment>
<dbReference type="Pfam" id="PF08323">
    <property type="entry name" value="Glyco_transf_5"/>
    <property type="match status" value="1"/>
</dbReference>
<evidence type="ECO:0000313" key="11">
    <source>
        <dbReference type="Proteomes" id="UP000192359"/>
    </source>
</evidence>
<comment type="caution">
    <text evidence="10">The sequence shown here is derived from an EMBL/GenBank/DDBJ whole genome shotgun (WGS) entry which is preliminary data.</text>
</comment>
<dbReference type="InterPro" id="IPR001296">
    <property type="entry name" value="Glyco_trans_1"/>
</dbReference>
<comment type="pathway">
    <text evidence="7">Glycan biosynthesis; glycogen biosynthesis.</text>
</comment>
<dbReference type="HAMAP" id="MF_00484">
    <property type="entry name" value="Glycogen_synth"/>
    <property type="match status" value="1"/>
</dbReference>
<proteinExistence type="inferred from homology"/>